<evidence type="ECO:0000313" key="2">
    <source>
        <dbReference type="Proteomes" id="UP001162156"/>
    </source>
</evidence>
<gene>
    <name evidence="1" type="ORF">NQ314_011381</name>
</gene>
<name>A0AAV8XJD1_9CUCU</name>
<organism evidence="1 2">
    <name type="scientific">Rhamnusium bicolor</name>
    <dbReference type="NCBI Taxonomy" id="1586634"/>
    <lineage>
        <taxon>Eukaryota</taxon>
        <taxon>Metazoa</taxon>
        <taxon>Ecdysozoa</taxon>
        <taxon>Arthropoda</taxon>
        <taxon>Hexapoda</taxon>
        <taxon>Insecta</taxon>
        <taxon>Pterygota</taxon>
        <taxon>Neoptera</taxon>
        <taxon>Endopterygota</taxon>
        <taxon>Coleoptera</taxon>
        <taxon>Polyphaga</taxon>
        <taxon>Cucujiformia</taxon>
        <taxon>Chrysomeloidea</taxon>
        <taxon>Cerambycidae</taxon>
        <taxon>Lepturinae</taxon>
        <taxon>Rhagiini</taxon>
        <taxon>Rhamnusium</taxon>
    </lineage>
</organism>
<proteinExistence type="predicted"/>
<dbReference type="Proteomes" id="UP001162156">
    <property type="component" value="Unassembled WGS sequence"/>
</dbReference>
<dbReference type="EMBL" id="JANEYF010003168">
    <property type="protein sequence ID" value="KAJ8938642.1"/>
    <property type="molecule type" value="Genomic_DNA"/>
</dbReference>
<accession>A0AAV8XJD1</accession>
<keyword evidence="2" id="KW-1185">Reference proteome</keyword>
<reference evidence="1" key="1">
    <citation type="journal article" date="2023" name="Insect Mol. Biol.">
        <title>Genome sequencing provides insights into the evolution of gene families encoding plant cell wall-degrading enzymes in longhorned beetles.</title>
        <authorList>
            <person name="Shin N.R."/>
            <person name="Okamura Y."/>
            <person name="Kirsch R."/>
            <person name="Pauchet Y."/>
        </authorList>
    </citation>
    <scope>NUCLEOTIDE SEQUENCE</scope>
    <source>
        <strain evidence="1">RBIC_L_NR</strain>
    </source>
</reference>
<dbReference type="AlphaFoldDB" id="A0AAV8XJD1"/>
<comment type="caution">
    <text evidence="1">The sequence shown here is derived from an EMBL/GenBank/DDBJ whole genome shotgun (WGS) entry which is preliminary data.</text>
</comment>
<protein>
    <submittedName>
        <fullName evidence="1">Uncharacterized protein</fullName>
    </submittedName>
</protein>
<sequence>KPKPMEIDMENYMEYKLSNVRARMKPDVPHKFACQPDQNLLLTNPRLLSEIRARRKEILDYLHQPQGPSAAEQVQEELLEPSTSTVVHQICEKACQTKLIHFRSKYVQANLKSEKKDTAISPIKFQISPRQSIKPPRKRLRLENEKAEFTEFSGATTTETSDSDFFSIWRK</sequence>
<evidence type="ECO:0000313" key="1">
    <source>
        <dbReference type="EMBL" id="KAJ8938642.1"/>
    </source>
</evidence>
<feature type="non-terminal residue" evidence="1">
    <location>
        <position position="1"/>
    </location>
</feature>